<organism evidence="2 3">
    <name type="scientific">Dryococelus australis</name>
    <dbReference type="NCBI Taxonomy" id="614101"/>
    <lineage>
        <taxon>Eukaryota</taxon>
        <taxon>Metazoa</taxon>
        <taxon>Ecdysozoa</taxon>
        <taxon>Arthropoda</taxon>
        <taxon>Hexapoda</taxon>
        <taxon>Insecta</taxon>
        <taxon>Pterygota</taxon>
        <taxon>Neoptera</taxon>
        <taxon>Polyneoptera</taxon>
        <taxon>Phasmatodea</taxon>
        <taxon>Verophasmatodea</taxon>
        <taxon>Anareolatae</taxon>
        <taxon>Phasmatidae</taxon>
        <taxon>Eurycanthinae</taxon>
        <taxon>Dryococelus</taxon>
    </lineage>
</organism>
<proteinExistence type="predicted"/>
<evidence type="ECO:0000256" key="1">
    <source>
        <dbReference type="SAM" id="MobiDB-lite"/>
    </source>
</evidence>
<reference evidence="2 3" key="1">
    <citation type="submission" date="2023-02" db="EMBL/GenBank/DDBJ databases">
        <title>LHISI_Scaffold_Assembly.</title>
        <authorList>
            <person name="Stuart O.P."/>
            <person name="Cleave R."/>
            <person name="Magrath M.J.L."/>
            <person name="Mikheyev A.S."/>
        </authorList>
    </citation>
    <scope>NUCLEOTIDE SEQUENCE [LARGE SCALE GENOMIC DNA]</scope>
    <source>
        <strain evidence="2">Daus_M_001</strain>
        <tissue evidence="2">Leg muscle</tissue>
    </source>
</reference>
<gene>
    <name evidence="2" type="ORF">PR048_002881</name>
</gene>
<dbReference type="Proteomes" id="UP001159363">
    <property type="component" value="Chromosome 1"/>
</dbReference>
<evidence type="ECO:0000313" key="2">
    <source>
        <dbReference type="EMBL" id="KAJ8897534.1"/>
    </source>
</evidence>
<protein>
    <submittedName>
        <fullName evidence="2">Uncharacterized protein</fullName>
    </submittedName>
</protein>
<feature type="compositionally biased region" description="Polar residues" evidence="1">
    <location>
        <begin position="71"/>
        <end position="91"/>
    </location>
</feature>
<dbReference type="EMBL" id="JARBHB010000001">
    <property type="protein sequence ID" value="KAJ8897534.1"/>
    <property type="molecule type" value="Genomic_DNA"/>
</dbReference>
<feature type="region of interest" description="Disordered" evidence="1">
    <location>
        <begin position="71"/>
        <end position="100"/>
    </location>
</feature>
<sequence length="420" mass="46757">MKWRGGGGIREILEKTPPTSGIVRCDSHVAKFGSDPAGNRTRVGENTEMKQVTRTGNFNAHVMKMSSLVSNAVRQSSPGKSTSQPADQSEGNLPKHGQTVNFFRDKPPFLPIRHKARTLVLSSQSENWYAHIKGIGTPFRFCIHRYFWGRGGLVVNHVRFPAGSPPNFHMCGNRAGRCHWSVDYLGDLPFPKPLHSGAAPYSPHFTLIGSQDSDAKSHPNLFTHFSLCHTGNIDIKHVYTEVDCNWIAVYKTRRARLCVNSRLAEKQVASAILPAHCVIFCLVLLDWHPELQREENVFKEMFSGNESRTCEHIAVALSRPKTSQSWFQPPKPHHDIEAPLPPPILRSLAARGGHGSVVVRLLASHIGEPAFDSRRSHSRISACRNRAGRCRWSTGFLGDYPFTPRPCIPALLQTHLAAPS</sequence>
<name>A0ABQ9IMU9_9NEOP</name>
<comment type="caution">
    <text evidence="2">The sequence shown here is derived from an EMBL/GenBank/DDBJ whole genome shotgun (WGS) entry which is preliminary data.</text>
</comment>
<keyword evidence="3" id="KW-1185">Reference proteome</keyword>
<feature type="region of interest" description="Disordered" evidence="1">
    <location>
        <begin position="1"/>
        <end position="21"/>
    </location>
</feature>
<evidence type="ECO:0000313" key="3">
    <source>
        <dbReference type="Proteomes" id="UP001159363"/>
    </source>
</evidence>
<accession>A0ABQ9IMU9</accession>